<evidence type="ECO:0000256" key="1">
    <source>
        <dbReference type="SAM" id="MobiDB-lite"/>
    </source>
</evidence>
<sequence>MEPQAKSKHKALKKGQAEWQIVPPKKRNSPKGSPVPSPSMKPLPLRAGSLDIASSSDSSDQHTGSSATVSGRNGRQRSLTDVYLQDIAEEMHSSKWKPIFRYLMSAYDGKSSVDVMIGDIEENFQIAVERRFQALKKWVSTIEEAATREILEEACDRYMYKCPFDADEGSYLIVSGAGAASKSKQEETGARPKERVLKPQACVTWDGQELSIHRGAEIETTVPLKGIIDIYTEEGRTSDHATIAEAMLTSIINPNQSDLKYRMELQELRDRFHMKFGKKLLFRELVVGGIEPFVKDKTKCLKLIQQEGKKYVVQIHTGGGKIVPSTDVSDAGSDIESEIETYQTASEPSSTCSSPSGFVYQEEIPWQLPKRSPRAPNNRGDSTKSLCKTPDRKYCPRVEADELRPLMEKCKGSHLIFRTEDEYVGEEGSRVFTKDVVALWNTPRKGKDDAYIVVGVKAYSSPPHDLQGLKQVGRINEDYQEKFMNQSFSYKPQFCYSEAGYSDKIYGVVRIANGKGYGDVCYAKDTCINGEWSQNDILFRDGNTFACATRKDQGPIYRWFNKRNSSGTPRDAMDSNWEEFIHLMDVENHQRRSYCLLVSRCPSETSELSTLGNFPWIKIWDFDPDSRESGLLSKCEATIQDQISITTWKDPLQTSQSNSFREWLFVRGLRSIEESLVLGKVKEWGKLVGASLDAHRDQINRFCEKKPLTVVVLWYGSKDCLRHLHKALGKIDECPSGIKYVICMQQTPDDEDSQGVVKELCMQLEISKVIEIPLERLCFEMSMLPCCRKPSVRSHELPGNTILKSRDSEWLHQELDILFKGEFSTEDGSNYGEAFLKGGNLTWQEIEHGVYDAKRSVASKLSASLQKRLYKGLSGIVTLFHEPGAGGTTLARRTLWDLHDDFPCACAISDVIDPSAIYQRLEMLYQCTHLPILLLVDGQESRLVKELFEMSQNIHIIILNVQRYRVEIRNKTSQGDKFWLKGEVDKNEARRFSLVFSNKCSGDTKKRLEYMVQDVEEQVTPHYVYEFGLTVYDTAYVGLRSYVSGYLNLNSQSLECLASWQRAVGYLALAFYYGHKSIPCQFFSILFDKKESEVVKADDVLTHSGKQFVLEDVRNCTWRITHHAVAQEILEQILYGRRKGNKYLRLSIEACRNLKKFAKDFLTYASEKQQKLKIDPSSSIMRIVRGIFIHRDYRDTGQDEYHKRDRLSRLLCDIPCSKSSSDQLELMEHLASCFPEDPTCILHLGRAHLLITQDLDLAKKYLVKAKDLRNRERKANQEKYDRMSGEKASDGGSKDDSTLCTIYHNLGNLSHEQIKKHIGGGKLGDGKKYKCMLDETSDILVKVIRHARTAVDHFTNCRQFRSKGMDASYGFIGEIKMRLHVADFVEKCYKQGGYYGFLSAEHSESELRDFVESCFGCVENLLREYQDLMSPTGQAETEELDSCLNWFYAIFHDPETALKFWQGKEGVDSNRSKIAVYKLKHKRQLKASTRRTPSQVLRCLTVEDMKTIIQLYEGLFHDAYMRSIHTDISTDLKDWMLAIRLQPDIYSIAGKVLPQVEKCRAVSPSSDTALYYLFVLNTTLALLTQEKKYLAESNRLREQLKRAHSKIHRLHRKYAWEWLGANKEDHSIRRLVHRSSLGDWDSEKRFWQDESAHVKLQVCTGVIRDCKMPLHGHIGITTGGLSAGHHNGSLQAVFVPKQYKLYGRNYLNAEVEFYIGFNIEHGVEAYSVLQRKKYQCNHCKSTVTVSRLVKPPTKICHRCGRAIQVLPETE</sequence>
<dbReference type="RefSeq" id="XP_038054220.1">
    <property type="nucleotide sequence ID" value="XM_038198292.1"/>
</dbReference>
<dbReference type="Gene3D" id="1.10.533.10">
    <property type="entry name" value="Death Domain, Fas"/>
    <property type="match status" value="1"/>
</dbReference>
<evidence type="ECO:0000313" key="3">
    <source>
        <dbReference type="Proteomes" id="UP000887568"/>
    </source>
</evidence>
<reference evidence="2" key="1">
    <citation type="submission" date="2022-11" db="UniProtKB">
        <authorList>
            <consortium name="EnsemblMetazoa"/>
        </authorList>
    </citation>
    <scope>IDENTIFICATION</scope>
</reference>
<dbReference type="OMA" id="KLTMMHI"/>
<proteinExistence type="predicted"/>
<dbReference type="Proteomes" id="UP000887568">
    <property type="component" value="Unplaced"/>
</dbReference>
<dbReference type="GO" id="GO:0005737">
    <property type="term" value="C:cytoplasm"/>
    <property type="evidence" value="ECO:0007669"/>
    <property type="project" value="TreeGrafter"/>
</dbReference>
<accession>A0A913ZSR1</accession>
<feature type="region of interest" description="Disordered" evidence="1">
    <location>
        <begin position="369"/>
        <end position="388"/>
    </location>
</feature>
<dbReference type="PANTHER" id="PTHR16155:SF19">
    <property type="entry name" value="DED DOMAIN-CONTAINING PROTEIN"/>
    <property type="match status" value="1"/>
</dbReference>
<evidence type="ECO:0000313" key="2">
    <source>
        <dbReference type="EnsemblMetazoa" id="XP_038054220.1"/>
    </source>
</evidence>
<evidence type="ECO:0008006" key="4">
    <source>
        <dbReference type="Google" id="ProtNLM"/>
    </source>
</evidence>
<protein>
    <recommendedName>
        <fullName evidence="4">Sterile alpha motif domain-containing protein 9-like</fullName>
    </recommendedName>
</protein>
<feature type="compositionally biased region" description="Low complexity" evidence="1">
    <location>
        <begin position="49"/>
        <end position="66"/>
    </location>
</feature>
<dbReference type="InterPro" id="IPR011029">
    <property type="entry name" value="DEATH-like_dom_sf"/>
</dbReference>
<organism evidence="2 3">
    <name type="scientific">Patiria miniata</name>
    <name type="common">Bat star</name>
    <name type="synonym">Asterina miniata</name>
    <dbReference type="NCBI Taxonomy" id="46514"/>
    <lineage>
        <taxon>Eukaryota</taxon>
        <taxon>Metazoa</taxon>
        <taxon>Echinodermata</taxon>
        <taxon>Eleutherozoa</taxon>
        <taxon>Asterozoa</taxon>
        <taxon>Asteroidea</taxon>
        <taxon>Valvatacea</taxon>
        <taxon>Valvatida</taxon>
        <taxon>Asterinidae</taxon>
        <taxon>Patiria</taxon>
    </lineage>
</organism>
<dbReference type="PANTHER" id="PTHR16155">
    <property type="entry name" value="DED DOMAIN-CONTAINING PROTEIN"/>
    <property type="match status" value="1"/>
</dbReference>
<feature type="region of interest" description="Disordered" evidence="1">
    <location>
        <begin position="1273"/>
        <end position="1295"/>
    </location>
</feature>
<feature type="region of interest" description="Disordered" evidence="1">
    <location>
        <begin position="1"/>
        <end position="75"/>
    </location>
</feature>
<dbReference type="OrthoDB" id="2337140at2759"/>
<dbReference type="GeneID" id="119726559"/>
<keyword evidence="3" id="KW-1185">Reference proteome</keyword>
<name>A0A913ZSR1_PATMI</name>
<dbReference type="CDD" id="cd01670">
    <property type="entry name" value="Death"/>
    <property type="match status" value="1"/>
</dbReference>
<dbReference type="EnsemblMetazoa" id="XM_038198292.1">
    <property type="protein sequence ID" value="XP_038054220.1"/>
    <property type="gene ID" value="LOC119726559"/>
</dbReference>
<feature type="compositionally biased region" description="Basic residues" evidence="1">
    <location>
        <begin position="1"/>
        <end position="13"/>
    </location>
</feature>